<accession>A0A975ID77</accession>
<dbReference type="RefSeq" id="WP_210117462.1">
    <property type="nucleotide sequence ID" value="NZ_CP054257.1"/>
</dbReference>
<dbReference type="EMBL" id="CP054257">
    <property type="protein sequence ID" value="QTQ12751.1"/>
    <property type="molecule type" value="Genomic_DNA"/>
</dbReference>
<dbReference type="AlphaFoldDB" id="A0A975ID77"/>
<keyword evidence="1" id="KW-0732">Signal</keyword>
<feature type="chain" id="PRO_5037653454" evidence="1">
    <location>
        <begin position="26"/>
        <end position="147"/>
    </location>
</feature>
<evidence type="ECO:0000313" key="2">
    <source>
        <dbReference type="EMBL" id="QTQ12751.1"/>
    </source>
</evidence>
<protein>
    <submittedName>
        <fullName evidence="2">DUF3015 family protein</fullName>
    </submittedName>
</protein>
<dbReference type="InterPro" id="IPR021383">
    <property type="entry name" value="DUF3015"/>
</dbReference>
<gene>
    <name evidence="2" type="ORF">HRI96_11420</name>
</gene>
<reference evidence="2" key="1">
    <citation type="submission" date="2020-05" db="EMBL/GenBank/DDBJ databases">
        <authorList>
            <person name="Zeng H."/>
            <person name="Chan Y.K."/>
            <person name="Watt R.M."/>
        </authorList>
    </citation>
    <scope>NUCLEOTIDE SEQUENCE</scope>
    <source>
        <strain evidence="2">ATCC 700773</strain>
    </source>
</reference>
<reference evidence="2" key="2">
    <citation type="journal article" date="2021" name="Microbiol. Resour. Announc.">
        <title>Complete Genome Sequences of Three Human Oral Treponema parvum Isolates.</title>
        <authorList>
            <person name="Zeng H."/>
            <person name="Watt R.M."/>
        </authorList>
    </citation>
    <scope>NUCLEOTIDE SEQUENCE</scope>
    <source>
        <strain evidence="2">ATCC 700773</strain>
    </source>
</reference>
<sequence>MLKKKFAIALAVASLAFTASTFATAVGPGLGYVFFGKKSGAGWDILAATTNGCCFTQFFAITFGTSGYEGGLIGMEETDKFIAENMDSLAADIAKGDGEYVDTLSTMLNVADKVAFKAALQDNFDEIFSSSEVSAKEVSAKIYSFVG</sequence>
<proteinExistence type="predicted"/>
<evidence type="ECO:0000313" key="3">
    <source>
        <dbReference type="Proteomes" id="UP000671995"/>
    </source>
</evidence>
<evidence type="ECO:0000256" key="1">
    <source>
        <dbReference type="SAM" id="SignalP"/>
    </source>
</evidence>
<dbReference type="Pfam" id="PF11220">
    <property type="entry name" value="DUF3015"/>
    <property type="match status" value="1"/>
</dbReference>
<dbReference type="Proteomes" id="UP000671995">
    <property type="component" value="Chromosome"/>
</dbReference>
<organism evidence="2 3">
    <name type="scientific">Treponema parvum</name>
    <dbReference type="NCBI Taxonomy" id="138851"/>
    <lineage>
        <taxon>Bacteria</taxon>
        <taxon>Pseudomonadati</taxon>
        <taxon>Spirochaetota</taxon>
        <taxon>Spirochaetia</taxon>
        <taxon>Spirochaetales</taxon>
        <taxon>Treponemataceae</taxon>
        <taxon>Treponema</taxon>
    </lineage>
</organism>
<name>A0A975ID77_9SPIR</name>
<feature type="signal peptide" evidence="1">
    <location>
        <begin position="1"/>
        <end position="25"/>
    </location>
</feature>